<feature type="region of interest" description="Disordered" evidence="5">
    <location>
        <begin position="392"/>
        <end position="441"/>
    </location>
</feature>
<dbReference type="Proteomes" id="UP001140502">
    <property type="component" value="Unassembled WGS sequence"/>
</dbReference>
<feature type="compositionally biased region" description="Polar residues" evidence="5">
    <location>
        <begin position="397"/>
        <end position="407"/>
    </location>
</feature>
<evidence type="ECO:0000256" key="3">
    <source>
        <dbReference type="PIRSR" id="PIRSR601461-1"/>
    </source>
</evidence>
<feature type="chain" id="PRO_5040921441" description="Peptidase A1 domain-containing protein" evidence="6">
    <location>
        <begin position="17"/>
        <end position="759"/>
    </location>
</feature>
<dbReference type="GO" id="GO:0004190">
    <property type="term" value="F:aspartic-type endopeptidase activity"/>
    <property type="evidence" value="ECO:0007669"/>
    <property type="project" value="UniProtKB-KW"/>
</dbReference>
<name>A0A9W8WAV9_9HYPO</name>
<reference evidence="8" key="1">
    <citation type="submission" date="2022-10" db="EMBL/GenBank/DDBJ databases">
        <title>Tapping the CABI collections for fungal endophytes: first genome assemblies for Collariella, Neodidymelliopsis, Ascochyta clinopodiicola, Didymella pomorum, Didymosphaeria variabile, Neocosmospora piperis and Neocucurbitaria cava.</title>
        <authorList>
            <person name="Hill R."/>
        </authorList>
    </citation>
    <scope>NUCLEOTIDE SEQUENCE</scope>
    <source>
        <strain evidence="8">IMI 366586</strain>
    </source>
</reference>
<dbReference type="Pfam" id="PF00026">
    <property type="entry name" value="Asp"/>
    <property type="match status" value="1"/>
</dbReference>
<dbReference type="PANTHER" id="PTHR47966:SF65">
    <property type="entry name" value="ASPARTIC-TYPE ENDOPEPTIDASE"/>
    <property type="match status" value="1"/>
</dbReference>
<feature type="compositionally biased region" description="Polar residues" evidence="5">
    <location>
        <begin position="462"/>
        <end position="488"/>
    </location>
</feature>
<dbReference type="InterPro" id="IPR033121">
    <property type="entry name" value="PEPTIDASE_A1"/>
</dbReference>
<comment type="caution">
    <text evidence="8">The sequence shown here is derived from an EMBL/GenBank/DDBJ whole genome shotgun (WGS) entry which is preliminary data.</text>
</comment>
<evidence type="ECO:0000256" key="6">
    <source>
        <dbReference type="SAM" id="SignalP"/>
    </source>
</evidence>
<dbReference type="PRINTS" id="PR00792">
    <property type="entry name" value="PEPSIN"/>
</dbReference>
<dbReference type="AlphaFoldDB" id="A0A9W8WAV9"/>
<feature type="active site" evidence="3">
    <location>
        <position position="266"/>
    </location>
</feature>
<evidence type="ECO:0000313" key="8">
    <source>
        <dbReference type="EMBL" id="KAJ4318201.1"/>
    </source>
</evidence>
<keyword evidence="9" id="KW-1185">Reference proteome</keyword>
<dbReference type="PROSITE" id="PS51767">
    <property type="entry name" value="PEPTIDASE_A1"/>
    <property type="match status" value="1"/>
</dbReference>
<evidence type="ECO:0000256" key="1">
    <source>
        <dbReference type="ARBA" id="ARBA00007447"/>
    </source>
</evidence>
<organism evidence="8 9">
    <name type="scientific">Fusarium piperis</name>
    <dbReference type="NCBI Taxonomy" id="1435070"/>
    <lineage>
        <taxon>Eukaryota</taxon>
        <taxon>Fungi</taxon>
        <taxon>Dikarya</taxon>
        <taxon>Ascomycota</taxon>
        <taxon>Pezizomycotina</taxon>
        <taxon>Sordariomycetes</taxon>
        <taxon>Hypocreomycetidae</taxon>
        <taxon>Hypocreales</taxon>
        <taxon>Nectriaceae</taxon>
        <taxon>Fusarium</taxon>
        <taxon>Fusarium solani species complex</taxon>
    </lineage>
</organism>
<dbReference type="InterPro" id="IPR021109">
    <property type="entry name" value="Peptidase_aspartic_dom_sf"/>
</dbReference>
<sequence length="759" mass="79790">MLSALFLAALPALAHALDDGIIRYPIKASRGAPIVKGVTRRQNEVALQSQNTGLFYSIDVTMGTPGQPITVNLDTGSQELWVNPVCDKSNDASFCKSFGHFGESSTFTSINVTGGLVYGTGYAYYNYGYDFITIGSAHIKQQLFGVAYDTSVVSVGIMGVAPDLHGWNAPYPLVIDSMARQNLIKSRAFSLDIRTMDSDRGAVIFGGIDTRKYSGHLEKRPIIPASSSPDGLTRYWVHLDGMGLTLDDGSKESIFSKTNGYAVVLDSGYTISALPGPIFEKLLATFPTVQPGIGSYHPVDCDVAKLKGTVDFTFGKTTIKVPYADFVWHNKGSCYLGAFQDDEFPVLGDTFLRAAYVVYDWDNENVWLANNEDCGTNLVAIGSGPDAVPDIVGECASSDSTNTSELPTSTSASTGSTASTESVTSTESETSSESITSDLTATASTESTLSFSTTRFHNTSSVIPNKLGSSKTESLPDSIPTLSGSTYLDPSYLDPTYSGPTTAAPTTITSTITTSKVYTITSCPPSVTNCPVGSVTTEIITSYTTYCPGETKAPEPTNPPVISDTSIVTNTHVYTITDCPGEGSCHKGEVTTEFVATTQLVHPQVTAVYTVPEAIRCGPGNAHCKEATTKAVRIVTITPATKAPKPTPIPGVCTTCGPPGNANGTITEAYTHPSKPTQVYTQPGGTQVYTKPGQTQAYTQTAQGYPQPPASTVATVVKPSGEEPSEPTGTSPALVTGGAAWNAPGLLAVLGGALLAAVL</sequence>
<keyword evidence="6" id="KW-0732">Signal</keyword>
<dbReference type="OrthoDB" id="771136at2759"/>
<accession>A0A9W8WAV9</accession>
<keyword evidence="4" id="KW-0645">Protease</keyword>
<dbReference type="Gene3D" id="2.40.70.10">
    <property type="entry name" value="Acid Proteases"/>
    <property type="match status" value="2"/>
</dbReference>
<dbReference type="PROSITE" id="PS00141">
    <property type="entry name" value="ASP_PROTEASE"/>
    <property type="match status" value="1"/>
</dbReference>
<dbReference type="SUPFAM" id="SSF50630">
    <property type="entry name" value="Acid proteases"/>
    <property type="match status" value="1"/>
</dbReference>
<gene>
    <name evidence="8" type="ORF">N0V84_006957</name>
</gene>
<evidence type="ECO:0000256" key="5">
    <source>
        <dbReference type="SAM" id="MobiDB-lite"/>
    </source>
</evidence>
<evidence type="ECO:0000313" key="9">
    <source>
        <dbReference type="Proteomes" id="UP001140502"/>
    </source>
</evidence>
<dbReference type="GO" id="GO:0006508">
    <property type="term" value="P:proteolysis"/>
    <property type="evidence" value="ECO:0007669"/>
    <property type="project" value="UniProtKB-KW"/>
</dbReference>
<evidence type="ECO:0000256" key="4">
    <source>
        <dbReference type="RuleBase" id="RU000454"/>
    </source>
</evidence>
<feature type="signal peptide" evidence="6">
    <location>
        <begin position="1"/>
        <end position="16"/>
    </location>
</feature>
<dbReference type="EMBL" id="JAPEUR010000145">
    <property type="protein sequence ID" value="KAJ4318201.1"/>
    <property type="molecule type" value="Genomic_DNA"/>
</dbReference>
<dbReference type="InterPro" id="IPR001461">
    <property type="entry name" value="Aspartic_peptidase_A1"/>
</dbReference>
<feature type="compositionally biased region" description="Low complexity" evidence="5">
    <location>
        <begin position="408"/>
        <end position="441"/>
    </location>
</feature>
<feature type="region of interest" description="Disordered" evidence="5">
    <location>
        <begin position="462"/>
        <end position="490"/>
    </location>
</feature>
<evidence type="ECO:0000256" key="2">
    <source>
        <dbReference type="ARBA" id="ARBA00022750"/>
    </source>
</evidence>
<comment type="similarity">
    <text evidence="1 4">Belongs to the peptidase A1 family.</text>
</comment>
<dbReference type="PANTHER" id="PTHR47966">
    <property type="entry name" value="BETA-SITE APP-CLEAVING ENZYME, ISOFORM A-RELATED"/>
    <property type="match status" value="1"/>
</dbReference>
<proteinExistence type="inferred from homology"/>
<keyword evidence="2 4" id="KW-0064">Aspartyl protease</keyword>
<feature type="domain" description="Peptidase A1" evidence="7">
    <location>
        <begin position="56"/>
        <end position="369"/>
    </location>
</feature>
<evidence type="ECO:0000259" key="7">
    <source>
        <dbReference type="PROSITE" id="PS51767"/>
    </source>
</evidence>
<protein>
    <recommendedName>
        <fullName evidence="7">Peptidase A1 domain-containing protein</fullName>
    </recommendedName>
</protein>
<feature type="active site" evidence="3">
    <location>
        <position position="74"/>
    </location>
</feature>
<keyword evidence="4" id="KW-0378">Hydrolase</keyword>
<dbReference type="InterPro" id="IPR001969">
    <property type="entry name" value="Aspartic_peptidase_AS"/>
</dbReference>